<comment type="caution">
    <text evidence="3">The sequence shown here is derived from an EMBL/GenBank/DDBJ whole genome shotgun (WGS) entry which is preliminary data.</text>
</comment>
<feature type="chain" id="PRO_5045257861" description="Ricin B lectin domain-containing protein" evidence="2">
    <location>
        <begin position="23"/>
        <end position="208"/>
    </location>
</feature>
<accession>A0ABV5ME93</accession>
<dbReference type="EMBL" id="JBHMCA010000052">
    <property type="protein sequence ID" value="MFB9447177.1"/>
    <property type="molecule type" value="Genomic_DNA"/>
</dbReference>
<evidence type="ECO:0008006" key="5">
    <source>
        <dbReference type="Google" id="ProtNLM"/>
    </source>
</evidence>
<feature type="signal peptide" evidence="2">
    <location>
        <begin position="1"/>
        <end position="22"/>
    </location>
</feature>
<evidence type="ECO:0000313" key="3">
    <source>
        <dbReference type="EMBL" id="MFB9447177.1"/>
    </source>
</evidence>
<gene>
    <name evidence="3" type="ORF">ACFFTR_29145</name>
</gene>
<proteinExistence type="predicted"/>
<evidence type="ECO:0000256" key="2">
    <source>
        <dbReference type="SAM" id="SignalP"/>
    </source>
</evidence>
<name>A0ABV5ME93_9ACTN</name>
<dbReference type="PROSITE" id="PS51257">
    <property type="entry name" value="PROKAR_LIPOPROTEIN"/>
    <property type="match status" value="1"/>
</dbReference>
<protein>
    <recommendedName>
        <fullName evidence="5">Ricin B lectin domain-containing protein</fullName>
    </recommendedName>
</protein>
<feature type="compositionally biased region" description="Low complexity" evidence="1">
    <location>
        <begin position="26"/>
        <end position="61"/>
    </location>
</feature>
<evidence type="ECO:0000313" key="4">
    <source>
        <dbReference type="Proteomes" id="UP001589608"/>
    </source>
</evidence>
<dbReference type="Proteomes" id="UP001589608">
    <property type="component" value="Unassembled WGS sequence"/>
</dbReference>
<evidence type="ECO:0000256" key="1">
    <source>
        <dbReference type="SAM" id="MobiDB-lite"/>
    </source>
</evidence>
<feature type="region of interest" description="Disordered" evidence="1">
    <location>
        <begin position="24"/>
        <end position="66"/>
    </location>
</feature>
<sequence length="208" mass="20012">MRPTTALAAVTALAALAGCGSATGTPEAALPSSGPSSAGPVEQATAGPSAAAPRSVAPAPSFGGADGPMLAGRRKVVIRPAEAGESILAVDGSGRLNLTDGPSAKSLFVLVPQGARHMIRTATADGACLGLKNNGSAPLTVAATACDPGRDGQLFTIKPPSGGDPATYVISVGGAFLQSSKANGLIAEEAGDAGAVTAFVLVDNGPAA</sequence>
<keyword evidence="4" id="KW-1185">Reference proteome</keyword>
<organism evidence="3 4">
    <name type="scientific">Dactylosporangium vinaceum</name>
    <dbReference type="NCBI Taxonomy" id="53362"/>
    <lineage>
        <taxon>Bacteria</taxon>
        <taxon>Bacillati</taxon>
        <taxon>Actinomycetota</taxon>
        <taxon>Actinomycetes</taxon>
        <taxon>Micromonosporales</taxon>
        <taxon>Micromonosporaceae</taxon>
        <taxon>Dactylosporangium</taxon>
    </lineage>
</organism>
<reference evidence="3 4" key="1">
    <citation type="submission" date="2024-09" db="EMBL/GenBank/DDBJ databases">
        <authorList>
            <person name="Sun Q."/>
            <person name="Mori K."/>
        </authorList>
    </citation>
    <scope>NUCLEOTIDE SEQUENCE [LARGE SCALE GENOMIC DNA]</scope>
    <source>
        <strain evidence="3 4">JCM 3307</strain>
    </source>
</reference>
<keyword evidence="2" id="KW-0732">Signal</keyword>
<dbReference type="RefSeq" id="WP_223092565.1">
    <property type="nucleotide sequence ID" value="NZ_CP061913.1"/>
</dbReference>